<evidence type="ECO:0000313" key="1">
    <source>
        <dbReference type="EMBL" id="KAK2874305.1"/>
    </source>
</evidence>
<comment type="caution">
    <text evidence="1">The sequence shown here is derived from an EMBL/GenBank/DDBJ whole genome shotgun (WGS) entry which is preliminary data.</text>
</comment>
<keyword evidence="2" id="KW-1185">Reference proteome</keyword>
<proteinExistence type="predicted"/>
<dbReference type="Proteomes" id="UP001187343">
    <property type="component" value="Unassembled WGS sequence"/>
</dbReference>
<dbReference type="AlphaFoldDB" id="A0AA88P3K8"/>
<protein>
    <submittedName>
        <fullName evidence="1">Uncharacterized protein</fullName>
    </submittedName>
</protein>
<accession>A0AA88P3K8</accession>
<organism evidence="1 2">
    <name type="scientific">Cirrhinus molitorella</name>
    <name type="common">mud carp</name>
    <dbReference type="NCBI Taxonomy" id="172907"/>
    <lineage>
        <taxon>Eukaryota</taxon>
        <taxon>Metazoa</taxon>
        <taxon>Chordata</taxon>
        <taxon>Craniata</taxon>
        <taxon>Vertebrata</taxon>
        <taxon>Euteleostomi</taxon>
        <taxon>Actinopterygii</taxon>
        <taxon>Neopterygii</taxon>
        <taxon>Teleostei</taxon>
        <taxon>Ostariophysi</taxon>
        <taxon>Cypriniformes</taxon>
        <taxon>Cyprinidae</taxon>
        <taxon>Labeoninae</taxon>
        <taxon>Labeonini</taxon>
        <taxon>Cirrhinus</taxon>
    </lineage>
</organism>
<dbReference type="EMBL" id="JAUYZG010000021">
    <property type="protein sequence ID" value="KAK2874305.1"/>
    <property type="molecule type" value="Genomic_DNA"/>
</dbReference>
<name>A0AA88P3K8_9TELE</name>
<evidence type="ECO:0000313" key="2">
    <source>
        <dbReference type="Proteomes" id="UP001187343"/>
    </source>
</evidence>
<sequence length="146" mass="16302">MMAVLHTTGRPHDINGTFWWNFTALCPGSAYCLMRHVQRPAASIPVQRSQDLHKCSNLLAKFKNDTVPGRLSEDAVKEKNETSKVRSCAPYPNHVQTGWNTIPGFSSIYPAGFILHGPRLPSLRSYLLARVSSLMLALCWRSPPPD</sequence>
<reference evidence="1" key="1">
    <citation type="submission" date="2023-08" db="EMBL/GenBank/DDBJ databases">
        <title>Chromosome-level Genome Assembly of mud carp (Cirrhinus molitorella).</title>
        <authorList>
            <person name="Liu H."/>
        </authorList>
    </citation>
    <scope>NUCLEOTIDE SEQUENCE</scope>
    <source>
        <strain evidence="1">Prfri</strain>
        <tissue evidence="1">Muscle</tissue>
    </source>
</reference>
<gene>
    <name evidence="1" type="ORF">Q8A67_021458</name>
</gene>